<evidence type="ECO:0000256" key="1">
    <source>
        <dbReference type="SAM" id="MobiDB-lite"/>
    </source>
</evidence>
<feature type="region of interest" description="Disordered" evidence="1">
    <location>
        <begin position="1"/>
        <end position="34"/>
    </location>
</feature>
<feature type="compositionally biased region" description="Low complexity" evidence="1">
    <location>
        <begin position="296"/>
        <end position="306"/>
    </location>
</feature>
<gene>
    <name evidence="3" type="ORF">J4G43_047035</name>
    <name evidence="2" type="ORF">J4G43_48745</name>
</gene>
<dbReference type="AlphaFoldDB" id="A0A939MIC9"/>
<dbReference type="GO" id="GO:0003677">
    <property type="term" value="F:DNA binding"/>
    <property type="evidence" value="ECO:0007669"/>
    <property type="project" value="InterPro"/>
</dbReference>
<name>A0A939MIC9_9BRAD</name>
<dbReference type="RefSeq" id="WP_208088887.1">
    <property type="nucleotide sequence ID" value="NZ_CP086136.1"/>
</dbReference>
<dbReference type="Pfam" id="PF03837">
    <property type="entry name" value="RecT"/>
    <property type="match status" value="1"/>
</dbReference>
<dbReference type="InterPro" id="IPR018330">
    <property type="entry name" value="RecT_fam"/>
</dbReference>
<accession>A0A939MIC9</accession>
<dbReference type="EMBL" id="JAGEMI010000001">
    <property type="protein sequence ID" value="MBO1868410.1"/>
    <property type="molecule type" value="Genomic_DNA"/>
</dbReference>
<protein>
    <submittedName>
        <fullName evidence="2">Recombinase RecT</fullName>
    </submittedName>
</protein>
<dbReference type="GO" id="GO:0006259">
    <property type="term" value="P:DNA metabolic process"/>
    <property type="evidence" value="ECO:0007669"/>
    <property type="project" value="InterPro"/>
</dbReference>
<organism evidence="2">
    <name type="scientific">Bradyrhizobium barranii subsp. barranii</name>
    <dbReference type="NCBI Taxonomy" id="2823807"/>
    <lineage>
        <taxon>Bacteria</taxon>
        <taxon>Pseudomonadati</taxon>
        <taxon>Pseudomonadota</taxon>
        <taxon>Alphaproteobacteria</taxon>
        <taxon>Hyphomicrobiales</taxon>
        <taxon>Nitrobacteraceae</taxon>
        <taxon>Bradyrhizobium</taxon>
        <taxon>Bradyrhizobium barranii</taxon>
    </lineage>
</organism>
<dbReference type="KEGG" id="bban:J4G43_047035"/>
<feature type="region of interest" description="Disordered" evidence="1">
    <location>
        <begin position="283"/>
        <end position="319"/>
    </location>
</feature>
<reference evidence="3 4" key="2">
    <citation type="journal article" date="2022" name="Int. J. Syst. Evol. Microbiol.">
        <title>Strains of Bradyrhizobium barranii sp. nov. associated with legumes native to Canada are symbionts of soybeans and belong to different subspecies (subsp. barranii subsp. nov. and subsp. apii subsp. nov.) and symbiovars (sv. glycinearum and sv. septentrionale).</title>
        <authorList>
            <person name="Bromfield E.S.P."/>
            <person name="Cloutier S."/>
            <person name="Wasai-Hara S."/>
            <person name="Minamisawa K."/>
        </authorList>
    </citation>
    <scope>NUCLEOTIDE SEQUENCE [LARGE SCALE GENOMIC DNA]</scope>
    <source>
        <strain evidence="3 4">144S4</strain>
    </source>
</reference>
<proteinExistence type="predicted"/>
<reference evidence="2" key="1">
    <citation type="submission" date="2021-03" db="EMBL/GenBank/DDBJ databases">
        <title>Whole Genome Sequence of Bradyrhizobium sp. Strain 144S4.</title>
        <authorList>
            <person name="Bromfield E.S.P."/>
            <person name="Cloutier S."/>
        </authorList>
    </citation>
    <scope>NUCLEOTIDE SEQUENCE [LARGE SCALE GENOMIC DNA]</scope>
    <source>
        <strain evidence="2">144S4</strain>
    </source>
</reference>
<feature type="compositionally biased region" description="Basic and acidic residues" evidence="1">
    <location>
        <begin position="307"/>
        <end position="319"/>
    </location>
</feature>
<evidence type="ECO:0000313" key="3">
    <source>
        <dbReference type="EMBL" id="UEM11923.1"/>
    </source>
</evidence>
<dbReference type="EMBL" id="CP086136">
    <property type="protein sequence ID" value="UEM11923.1"/>
    <property type="molecule type" value="Genomic_DNA"/>
</dbReference>
<evidence type="ECO:0000313" key="2">
    <source>
        <dbReference type="EMBL" id="MBO1868410.1"/>
    </source>
</evidence>
<evidence type="ECO:0000313" key="4">
    <source>
        <dbReference type="Proteomes" id="UP000664702"/>
    </source>
</evidence>
<dbReference type="Proteomes" id="UP000664702">
    <property type="component" value="Chromosome"/>
</dbReference>
<sequence length="319" mass="34924">MTDTSFPGDRPMKADRLPPQQQAQPERVTRRNLAEGNAEKVVSERTEAVTLFKGGGVDYANLRDMVDAAKLLSTAGPMIPPWLQGNVGGMFGICMKAQELDISPLSLASWTYTVEQYVNGQKVERVAYESQFFHAIIEQRAPITTRLQVDYEGEGDKRRCRVWATFKGEKEPRYFPPLDADPDQFTLGKLHPGHNDKGKVKGSPLWDKKPDLQLFYNMSRDWARMYCPDIIAGMYGRDEMEDAGFTVASDAAKDVSPRLAQRLTGNAPAIGQAAIAAIDAHAAAHVPKTKPKSEAEAPSTAPASDAAGDRQSSDAKGGK</sequence>